<dbReference type="Pfam" id="PF01676">
    <property type="entry name" value="Metalloenzyme"/>
    <property type="match status" value="1"/>
</dbReference>
<name>A0A9D1LMF4_9CLOT</name>
<dbReference type="InterPro" id="IPR006124">
    <property type="entry name" value="Metalloenzyme"/>
</dbReference>
<evidence type="ECO:0000256" key="1">
    <source>
        <dbReference type="ARBA" id="ARBA00023235"/>
    </source>
</evidence>
<dbReference type="AlphaFoldDB" id="A0A9D1LMF4"/>
<gene>
    <name evidence="3" type="ORF">IAB67_01710</name>
    <name evidence="4" type="ORF">IAB67_09705</name>
</gene>
<feature type="domain" description="Metalloenzyme" evidence="2">
    <location>
        <begin position="3"/>
        <end position="66"/>
    </location>
</feature>
<dbReference type="InterPro" id="IPR017850">
    <property type="entry name" value="Alkaline_phosphatase_core_sf"/>
</dbReference>
<dbReference type="EMBL" id="DVMR01000071">
    <property type="protein sequence ID" value="HIU44559.1"/>
    <property type="molecule type" value="Genomic_DNA"/>
</dbReference>
<dbReference type="GO" id="GO:0016853">
    <property type="term" value="F:isomerase activity"/>
    <property type="evidence" value="ECO:0007669"/>
    <property type="project" value="UniProtKB-KW"/>
</dbReference>
<dbReference type="Proteomes" id="UP000824073">
    <property type="component" value="Unassembled WGS sequence"/>
</dbReference>
<proteinExistence type="predicted"/>
<evidence type="ECO:0000313" key="5">
    <source>
        <dbReference type="Proteomes" id="UP000824073"/>
    </source>
</evidence>
<feature type="non-terminal residue" evidence="4">
    <location>
        <position position="1"/>
    </location>
</feature>
<evidence type="ECO:0000259" key="2">
    <source>
        <dbReference type="Pfam" id="PF01676"/>
    </source>
</evidence>
<dbReference type="GO" id="GO:0046872">
    <property type="term" value="F:metal ion binding"/>
    <property type="evidence" value="ECO:0007669"/>
    <property type="project" value="InterPro"/>
</dbReference>
<evidence type="ECO:0000313" key="4">
    <source>
        <dbReference type="EMBL" id="HIU44559.1"/>
    </source>
</evidence>
<dbReference type="EMBL" id="DVMR01000016">
    <property type="protein sequence ID" value="HIU42994.1"/>
    <property type="molecule type" value="Genomic_DNA"/>
</dbReference>
<comment type="caution">
    <text evidence="4">The sequence shown here is derived from an EMBL/GenBank/DDBJ whole genome shotgun (WGS) entry which is preliminary data.</text>
</comment>
<evidence type="ECO:0000313" key="3">
    <source>
        <dbReference type="EMBL" id="HIU42994.1"/>
    </source>
</evidence>
<organism evidence="4 5">
    <name type="scientific">Candidatus Ventrousia excrementavium</name>
    <dbReference type="NCBI Taxonomy" id="2840961"/>
    <lineage>
        <taxon>Bacteria</taxon>
        <taxon>Bacillati</taxon>
        <taxon>Bacillota</taxon>
        <taxon>Clostridia</taxon>
        <taxon>Eubacteriales</taxon>
        <taxon>Clostridiaceae</taxon>
        <taxon>Clostridiaceae incertae sedis</taxon>
        <taxon>Candidatus Ventrousia</taxon>
    </lineage>
</organism>
<keyword evidence="1" id="KW-0413">Isomerase</keyword>
<protein>
    <submittedName>
        <fullName evidence="4">Phosphoglycerate mutase</fullName>
    </submittedName>
</protein>
<dbReference type="Gene3D" id="3.40.720.10">
    <property type="entry name" value="Alkaline Phosphatase, subunit A"/>
    <property type="match status" value="1"/>
</dbReference>
<reference evidence="4" key="2">
    <citation type="journal article" date="2021" name="PeerJ">
        <title>Extensive microbial diversity within the chicken gut microbiome revealed by metagenomics and culture.</title>
        <authorList>
            <person name="Gilroy R."/>
            <person name="Ravi A."/>
            <person name="Getino M."/>
            <person name="Pursley I."/>
            <person name="Horton D.L."/>
            <person name="Alikhan N.F."/>
            <person name="Baker D."/>
            <person name="Gharbi K."/>
            <person name="Hall N."/>
            <person name="Watson M."/>
            <person name="Adriaenssens E.M."/>
            <person name="Foster-Nyarko E."/>
            <person name="Jarju S."/>
            <person name="Secka A."/>
            <person name="Antonio M."/>
            <person name="Oren A."/>
            <person name="Chaudhuri R.R."/>
            <person name="La Ragione R."/>
            <person name="Hildebrand F."/>
            <person name="Pallen M.J."/>
        </authorList>
    </citation>
    <scope>NUCLEOTIDE SEQUENCE</scope>
    <source>
        <strain evidence="4">CHK191-8634</strain>
    </source>
</reference>
<sequence>CGEDYAALLMPDHPTPLSLMTHTSDPVPFALVRKGDCGLEPRRFTEKQAAETGIFVNEAHTLMQRLLRGPGL</sequence>
<accession>A0A9D1LMF4</accession>
<reference evidence="4" key="1">
    <citation type="submission" date="2020-10" db="EMBL/GenBank/DDBJ databases">
        <authorList>
            <person name="Gilroy R."/>
        </authorList>
    </citation>
    <scope>NUCLEOTIDE SEQUENCE</scope>
    <source>
        <strain evidence="4">CHK191-8634</strain>
    </source>
</reference>